<reference evidence="2" key="1">
    <citation type="submission" date="2020-11" db="EMBL/GenBank/DDBJ databases">
        <authorList>
            <person name="Whiteford S."/>
        </authorList>
    </citation>
    <scope>NUCLEOTIDE SEQUENCE</scope>
</reference>
<dbReference type="EMBL" id="CAJHNJ030000068">
    <property type="protein sequence ID" value="CAG9133852.1"/>
    <property type="molecule type" value="Genomic_DNA"/>
</dbReference>
<gene>
    <name evidence="2" type="ORF">PLXY2_LOCUS12111</name>
</gene>
<accession>A0A8S4G4J2</accession>
<organism evidence="2 3">
    <name type="scientific">Plutella xylostella</name>
    <name type="common">Diamondback moth</name>
    <name type="synonym">Plutella maculipennis</name>
    <dbReference type="NCBI Taxonomy" id="51655"/>
    <lineage>
        <taxon>Eukaryota</taxon>
        <taxon>Metazoa</taxon>
        <taxon>Ecdysozoa</taxon>
        <taxon>Arthropoda</taxon>
        <taxon>Hexapoda</taxon>
        <taxon>Insecta</taxon>
        <taxon>Pterygota</taxon>
        <taxon>Neoptera</taxon>
        <taxon>Endopterygota</taxon>
        <taxon>Lepidoptera</taxon>
        <taxon>Glossata</taxon>
        <taxon>Ditrysia</taxon>
        <taxon>Yponomeutoidea</taxon>
        <taxon>Plutellidae</taxon>
        <taxon>Plutella</taxon>
    </lineage>
</organism>
<name>A0A8S4G4J2_PLUXY</name>
<evidence type="ECO:0000313" key="2">
    <source>
        <dbReference type="EMBL" id="CAG9133852.1"/>
    </source>
</evidence>
<keyword evidence="3" id="KW-1185">Reference proteome</keyword>
<evidence type="ECO:0000256" key="1">
    <source>
        <dbReference type="SAM" id="MobiDB-lite"/>
    </source>
</evidence>
<feature type="region of interest" description="Disordered" evidence="1">
    <location>
        <begin position="26"/>
        <end position="49"/>
    </location>
</feature>
<dbReference type="AlphaFoldDB" id="A0A8S4G4J2"/>
<proteinExistence type="predicted"/>
<protein>
    <submittedName>
        <fullName evidence="2">(diamondback moth) hypothetical protein</fullName>
    </submittedName>
</protein>
<feature type="non-terminal residue" evidence="2">
    <location>
        <position position="1"/>
    </location>
</feature>
<feature type="compositionally biased region" description="Basic and acidic residues" evidence="1">
    <location>
        <begin position="30"/>
        <end position="49"/>
    </location>
</feature>
<comment type="caution">
    <text evidence="2">The sequence shown here is derived from an EMBL/GenBank/DDBJ whole genome shotgun (WGS) entry which is preliminary data.</text>
</comment>
<sequence length="71" mass="8286">YSFSLLTDCIHLQESTNDLQESFRLLKSPSHGDRKDPNKKENGNGTERKLKINQENVNVNKYYGRELNKMT</sequence>
<feature type="non-terminal residue" evidence="2">
    <location>
        <position position="71"/>
    </location>
</feature>
<evidence type="ECO:0000313" key="3">
    <source>
        <dbReference type="Proteomes" id="UP000653454"/>
    </source>
</evidence>
<dbReference type="Proteomes" id="UP000653454">
    <property type="component" value="Unassembled WGS sequence"/>
</dbReference>